<keyword evidence="3" id="KW-1185">Reference proteome</keyword>
<evidence type="ECO:0008006" key="4">
    <source>
        <dbReference type="Google" id="ProtNLM"/>
    </source>
</evidence>
<dbReference type="Proteomes" id="UP001552479">
    <property type="component" value="Unassembled WGS sequence"/>
</dbReference>
<evidence type="ECO:0000256" key="1">
    <source>
        <dbReference type="SAM" id="SignalP"/>
    </source>
</evidence>
<keyword evidence="1" id="KW-0732">Signal</keyword>
<protein>
    <recommendedName>
        <fullName evidence="4">Peptidase inhibitor family I36</fullName>
    </recommendedName>
</protein>
<proteinExistence type="predicted"/>
<accession>A0ABV3IX10</accession>
<comment type="caution">
    <text evidence="2">The sequence shown here is derived from an EMBL/GenBank/DDBJ whole genome shotgun (WGS) entry which is preliminary data.</text>
</comment>
<feature type="signal peptide" evidence="1">
    <location>
        <begin position="1"/>
        <end position="28"/>
    </location>
</feature>
<dbReference type="RefSeq" id="WP_366088832.1">
    <property type="nucleotide sequence ID" value="NZ_JBFASG010000019.1"/>
</dbReference>
<evidence type="ECO:0000313" key="2">
    <source>
        <dbReference type="EMBL" id="MEV4925000.1"/>
    </source>
</evidence>
<organism evidence="2 3">
    <name type="scientific">Streptomyces roseoverticillatus</name>
    <dbReference type="NCBI Taxonomy" id="66429"/>
    <lineage>
        <taxon>Bacteria</taxon>
        <taxon>Bacillati</taxon>
        <taxon>Actinomycetota</taxon>
        <taxon>Actinomycetes</taxon>
        <taxon>Kitasatosporales</taxon>
        <taxon>Streptomycetaceae</taxon>
        <taxon>Streptomyces</taxon>
    </lineage>
</organism>
<sequence>MAIRRKKHLASGALAVAGAALLVGAVVAQPAAAVDLPHDSVAYFSAGTDLTGRQIPVDISNSDCQNLPEPALSAVNFTASNIKVYYNHDCRTGLPDKPNDWYYGLGSSHWANFSFPALSYRVVD</sequence>
<dbReference type="EMBL" id="JBFASG010000019">
    <property type="protein sequence ID" value="MEV4925000.1"/>
    <property type="molecule type" value="Genomic_DNA"/>
</dbReference>
<reference evidence="2 3" key="1">
    <citation type="submission" date="2024-06" db="EMBL/GenBank/DDBJ databases">
        <title>The Natural Products Discovery Center: Release of the First 8490 Sequenced Strains for Exploring Actinobacteria Biosynthetic Diversity.</title>
        <authorList>
            <person name="Kalkreuter E."/>
            <person name="Kautsar S.A."/>
            <person name="Yang D."/>
            <person name="Bader C.D."/>
            <person name="Teijaro C.N."/>
            <person name="Fluegel L."/>
            <person name="Davis C.M."/>
            <person name="Simpson J.R."/>
            <person name="Lauterbach L."/>
            <person name="Steele A.D."/>
            <person name="Gui C."/>
            <person name="Meng S."/>
            <person name="Li G."/>
            <person name="Viehrig K."/>
            <person name="Ye F."/>
            <person name="Su P."/>
            <person name="Kiefer A.F."/>
            <person name="Nichols A."/>
            <person name="Cepeda A.J."/>
            <person name="Yan W."/>
            <person name="Fan B."/>
            <person name="Jiang Y."/>
            <person name="Adhikari A."/>
            <person name="Zheng C.-J."/>
            <person name="Schuster L."/>
            <person name="Cowan T.M."/>
            <person name="Smanski M.J."/>
            <person name="Chevrette M.G."/>
            <person name="De Carvalho L.P.S."/>
            <person name="Shen B."/>
        </authorList>
    </citation>
    <scope>NUCLEOTIDE SEQUENCE [LARGE SCALE GENOMIC DNA]</scope>
    <source>
        <strain evidence="2 3">NPDC053791</strain>
    </source>
</reference>
<name>A0ABV3IX10_9ACTN</name>
<gene>
    <name evidence="2" type="ORF">AB0L03_19525</name>
</gene>
<evidence type="ECO:0000313" key="3">
    <source>
        <dbReference type="Proteomes" id="UP001552479"/>
    </source>
</evidence>
<feature type="chain" id="PRO_5045257082" description="Peptidase inhibitor family I36" evidence="1">
    <location>
        <begin position="29"/>
        <end position="124"/>
    </location>
</feature>